<evidence type="ECO:0008006" key="3">
    <source>
        <dbReference type="Google" id="ProtNLM"/>
    </source>
</evidence>
<dbReference type="Proteomes" id="UP000255036">
    <property type="component" value="Unassembled WGS sequence"/>
</dbReference>
<keyword evidence="2" id="KW-1185">Reference proteome</keyword>
<name>A0A371ARG8_9FIRM</name>
<dbReference type="OrthoDB" id="2854648at2"/>
<dbReference type="EMBL" id="QRCT01000050">
    <property type="protein sequence ID" value="RDU22167.1"/>
    <property type="molecule type" value="Genomic_DNA"/>
</dbReference>
<proteinExistence type="predicted"/>
<protein>
    <recommendedName>
        <fullName evidence="3">LamG-like jellyroll fold domain-containing protein</fullName>
    </recommendedName>
</protein>
<dbReference type="InterPro" id="IPR013320">
    <property type="entry name" value="ConA-like_dom_sf"/>
</dbReference>
<dbReference type="RefSeq" id="WP_115483348.1">
    <property type="nucleotide sequence ID" value="NZ_QRCT01000050.1"/>
</dbReference>
<comment type="caution">
    <text evidence="1">The sequence shown here is derived from an EMBL/GenBank/DDBJ whole genome shotgun (WGS) entry which is preliminary data.</text>
</comment>
<evidence type="ECO:0000313" key="1">
    <source>
        <dbReference type="EMBL" id="RDU22167.1"/>
    </source>
</evidence>
<evidence type="ECO:0000313" key="2">
    <source>
        <dbReference type="Proteomes" id="UP000255036"/>
    </source>
</evidence>
<dbReference type="SUPFAM" id="SSF49899">
    <property type="entry name" value="Concanavalin A-like lectins/glucanases"/>
    <property type="match status" value="2"/>
</dbReference>
<gene>
    <name evidence="1" type="ORF">DWV06_16690</name>
</gene>
<sequence length="1256" mass="140717">MSNINKHSYFALGLKNGDYAYSLPVEGYSLCGGDPFSFSISFYMRRYDLNMSFFKQEGTFDIGYEDGHIYYRAAGLGEIAAGTDTLVIAEDTWNVLDITYDGGKISFYMNGVLGYEKDIISPSYTNENYYKIGENFVGYIRRVKGYNFCLTKADIVNNQYDCKISTEKMEFCFDFTEYRGSDKGKNNLTILVSGLSSIKNLIKTLTLEGNGFALPSNSHKVNPGGFASNQFTILTKVFLTKGMDEETVIVTNGEMGTESALTLGVKYLKQYDKYFLFVKWGTESLISSTNICDYSWIDAAVTYKDNRLKLYIDGTKDVEKSITNVPQPMQWGNIVIGNTLINGRPRAETTLNGYVDYVSIFEQELTGEKLTAYVENPPFIYENYLAALYGFWEEEACDYLTGSFIAFSDDAKMDFIENTVFSENIGNINYDYGISSKQYTEFQKWQVMTIVSAVTSYIKAEAGLEPTAGILENGEPAGKIMDLMVKEVLPQPEVQDLLASYNTLTETQVRNMMKVLYDKGSLNQLLFSFYGKTSGFQVLVVPAITGVFVKEEVAFYIAGGVLIALVTVVVVKTKTKEPPAPTPPYDPEIKYRFVSIKSITFNHAPDDHSISGVNIRKNAQETIPIPEWVDVVNSSMKDPSLAAYIKSAVTNISIFVKLYYETNYTDVVNGIISANCSSDGILGNIVGINVNFQETGEYDVEIPLSNQSINGRSLGRYLDQLNWKCSLTGFIGASYHKIYSIDQVPIEPWSIESAYPEKFPTIGALEIFSDTMLFTENFYEGVGETLETIATRTMQMLFHSGKFSYPEDCEPKYSEINDESDLPVFDSERFEAAYQAEPGLLVNCLDCSLIIANNCHLNGHQMKIMSIHSLMPFIKAGEEGFPPPMYFREIKVIGKDAFEPLEDIDLHYLAVTGDGTLTTTHIFDGSLIARYIDGRDLEAANLIFSDTNTETVGARNDNFYREAFFIEGSSCMRDILYEHWVRGPAAREETKKKITLLATGFFPYDNRTLGINIAGRENFEKAITDAIICPPGQARCHSVSYSTLCEGICSPINACLAGTKTDIELQRYLEGMKDATYINGNPGGVFARYYNGAITFIGEILNEIRGGRDINKICSSANELLKNLNNSRDNLRLGDSNWNSSIQAAFDPVYWIYVNKVGMVESDHAGLNYTPPYNFPVGLPAARTDGFYLTDLTDGRRMDIIKSRTKGDGSFCVYKAKVRGSVQRFLFSSSNQYPLMQYCETGKKAYYLYNNTWNLI</sequence>
<dbReference type="Pfam" id="PF13385">
    <property type="entry name" value="Laminin_G_3"/>
    <property type="match status" value="2"/>
</dbReference>
<dbReference type="Gene3D" id="2.60.120.200">
    <property type="match status" value="2"/>
</dbReference>
<reference evidence="1 2" key="1">
    <citation type="submission" date="2018-07" db="EMBL/GenBank/DDBJ databases">
        <title>Anaerosacharophilus polymeroproducens gen. nov. sp. nov., an anaerobic bacterium isolated from salt field.</title>
        <authorList>
            <person name="Kim W."/>
            <person name="Yang S.-H."/>
            <person name="Oh J."/>
            <person name="Lee J.-H."/>
            <person name="Kwon K.K."/>
        </authorList>
    </citation>
    <scope>NUCLEOTIDE SEQUENCE [LARGE SCALE GENOMIC DNA]</scope>
    <source>
        <strain evidence="1 2">MCWD5</strain>
    </source>
</reference>
<dbReference type="AlphaFoldDB" id="A0A371ARG8"/>
<organism evidence="1 2">
    <name type="scientific">Anaerosacchariphilus polymeriproducens</name>
    <dbReference type="NCBI Taxonomy" id="1812858"/>
    <lineage>
        <taxon>Bacteria</taxon>
        <taxon>Bacillati</taxon>
        <taxon>Bacillota</taxon>
        <taxon>Clostridia</taxon>
        <taxon>Lachnospirales</taxon>
        <taxon>Lachnospiraceae</taxon>
        <taxon>Anaerosacchariphilus</taxon>
    </lineage>
</organism>
<accession>A0A371ARG8</accession>